<dbReference type="EMBL" id="CP000764">
    <property type="protein sequence ID" value="ABS22267.1"/>
    <property type="molecule type" value="Genomic_DNA"/>
</dbReference>
<protein>
    <submittedName>
        <fullName evidence="1">Conserved hypothetical proetin</fullName>
    </submittedName>
</protein>
<dbReference type="Proteomes" id="UP000002300">
    <property type="component" value="Chromosome"/>
</dbReference>
<dbReference type="AlphaFoldDB" id="A7GQ59"/>
<organism evidence="1 2">
    <name type="scientific">Bacillus cytotoxicus (strain DSM 22905 / CIP 110041 / 391-98 / NVH 391-98)</name>
    <dbReference type="NCBI Taxonomy" id="315749"/>
    <lineage>
        <taxon>Bacteria</taxon>
        <taxon>Bacillati</taxon>
        <taxon>Bacillota</taxon>
        <taxon>Bacilli</taxon>
        <taxon>Bacillales</taxon>
        <taxon>Bacillaceae</taxon>
        <taxon>Bacillus</taxon>
        <taxon>Bacillus cereus group</taxon>
    </lineage>
</organism>
<dbReference type="STRING" id="315749.Bcer98_1993"/>
<keyword evidence="2" id="KW-1185">Reference proteome</keyword>
<reference evidence="1 2" key="1">
    <citation type="journal article" date="2008" name="Chem. Biol. Interact.">
        <title>Extending the Bacillus cereus group genomics to putative food-borne pathogens of different toxicity.</title>
        <authorList>
            <person name="Lapidus A."/>
            <person name="Goltsman E."/>
            <person name="Auger S."/>
            <person name="Galleron N."/>
            <person name="Segurens B."/>
            <person name="Dossat C."/>
            <person name="Land M.L."/>
            <person name="Broussolle V."/>
            <person name="Brillard J."/>
            <person name="Guinebretiere M.H."/>
            <person name="Sanchis V."/>
            <person name="Nguen-The C."/>
            <person name="Lereclus D."/>
            <person name="Richardson P."/>
            <person name="Wincker P."/>
            <person name="Weissenbach J."/>
            <person name="Ehrlich S.D."/>
            <person name="Sorokin A."/>
        </authorList>
    </citation>
    <scope>NUCLEOTIDE SEQUENCE [LARGE SCALE GENOMIC DNA]</scope>
    <source>
        <strain evidence="2">DSM 22905 / CIP 110041 / 391-98 / NVH 391-98</strain>
    </source>
</reference>
<dbReference type="KEGG" id="bcy:Bcer98_1993"/>
<evidence type="ECO:0000313" key="1">
    <source>
        <dbReference type="EMBL" id="ABS22267.1"/>
    </source>
</evidence>
<sequence length="62" mass="7555">MIIYNSFSKGGIHSPMTFHIFFFTITLQKRTLSEEEILRKQQLKQTMEEIIDRKSLYYTQMY</sequence>
<dbReference type="InterPro" id="IPR012655">
    <property type="entry name" value="YrzI"/>
</dbReference>
<accession>A7GQ59</accession>
<dbReference type="HOGENOM" id="CLU_208279_1_0_9"/>
<gene>
    <name evidence="1" type="ordered locus">Bcer98_1993</name>
</gene>
<evidence type="ECO:0000313" key="2">
    <source>
        <dbReference type="Proteomes" id="UP000002300"/>
    </source>
</evidence>
<dbReference type="NCBIfam" id="TIGR02413">
    <property type="entry name" value="Bac_small_yrzI"/>
    <property type="match status" value="1"/>
</dbReference>
<proteinExistence type="predicted"/>
<name>A7GQ59_BACCN</name>
<dbReference type="Pfam" id="PF09501">
    <property type="entry name" value="Bac_small_YrzI"/>
    <property type="match status" value="1"/>
</dbReference>